<evidence type="ECO:0000256" key="1">
    <source>
        <dbReference type="ARBA" id="ARBA00007926"/>
    </source>
</evidence>
<evidence type="ECO:0000313" key="7">
    <source>
        <dbReference type="Proteomes" id="UP000887566"/>
    </source>
</evidence>
<dbReference type="Proteomes" id="UP000887566">
    <property type="component" value="Unplaced"/>
</dbReference>
<dbReference type="Pfam" id="PF01778">
    <property type="entry name" value="Ribosomal_L28e"/>
    <property type="match status" value="1"/>
</dbReference>
<keyword evidence="2" id="KW-0689">Ribosomal protein</keyword>
<sequence length="121" mass="13927">MAGIPTDLQWQIIRNNTSFRRRCRGIPKHFSTEPFNLMGVHSIRYNGLVHKKAIDIRPTKDNKGVQLVIKNGKRANKPAKATTTVTLKKNSRTSLKSVKKVAKAYRGSQVMVRTFYHYRIF</sequence>
<keyword evidence="3" id="KW-0687">Ribonucleoprotein</keyword>
<keyword evidence="7" id="KW-1185">Reference proteome</keyword>
<dbReference type="GO" id="GO:0003735">
    <property type="term" value="F:structural constituent of ribosome"/>
    <property type="evidence" value="ECO:0007669"/>
    <property type="project" value="InterPro"/>
</dbReference>
<reference evidence="8" key="1">
    <citation type="submission" date="2022-11" db="UniProtKB">
        <authorList>
            <consortium name="WormBaseParasite"/>
        </authorList>
    </citation>
    <scope>IDENTIFICATION</scope>
</reference>
<evidence type="ECO:0000256" key="3">
    <source>
        <dbReference type="ARBA" id="ARBA00023274"/>
    </source>
</evidence>
<dbReference type="GO" id="GO:0005840">
    <property type="term" value="C:ribosome"/>
    <property type="evidence" value="ECO:0007669"/>
    <property type="project" value="UniProtKB-KW"/>
</dbReference>
<evidence type="ECO:0000256" key="4">
    <source>
        <dbReference type="ARBA" id="ARBA00035223"/>
    </source>
</evidence>
<protein>
    <recommendedName>
        <fullName evidence="4">Large ribosomal subunit protein eL28</fullName>
    </recommendedName>
    <alternativeName>
        <fullName evidence="5">60S ribosomal protein L28</fullName>
    </alternativeName>
</protein>
<proteinExistence type="inferred from homology"/>
<evidence type="ECO:0000313" key="8">
    <source>
        <dbReference type="WBParaSite" id="PSAMB.scaffold2051size25766.g16175.t1"/>
    </source>
</evidence>
<evidence type="ECO:0000259" key="6">
    <source>
        <dbReference type="Pfam" id="PF01778"/>
    </source>
</evidence>
<name>A0A914VKV8_9BILA</name>
<accession>A0A914VKV8</accession>
<comment type="similarity">
    <text evidence="1">Belongs to the eukaryotic ribosomal protein eL28 family.</text>
</comment>
<evidence type="ECO:0000256" key="2">
    <source>
        <dbReference type="ARBA" id="ARBA00022980"/>
    </source>
</evidence>
<dbReference type="AlphaFoldDB" id="A0A914VKV8"/>
<dbReference type="WBParaSite" id="PSAMB.scaffold2051size25766.g16175.t1">
    <property type="protein sequence ID" value="PSAMB.scaffold2051size25766.g16175.t1"/>
    <property type="gene ID" value="PSAMB.scaffold2051size25766.g16175"/>
</dbReference>
<organism evidence="7 8">
    <name type="scientific">Plectus sambesii</name>
    <dbReference type="NCBI Taxonomy" id="2011161"/>
    <lineage>
        <taxon>Eukaryota</taxon>
        <taxon>Metazoa</taxon>
        <taxon>Ecdysozoa</taxon>
        <taxon>Nematoda</taxon>
        <taxon>Chromadorea</taxon>
        <taxon>Plectida</taxon>
        <taxon>Plectina</taxon>
        <taxon>Plectoidea</taxon>
        <taxon>Plectidae</taxon>
        <taxon>Plectus</taxon>
    </lineage>
</organism>
<feature type="domain" description="Ribosomal eL28/Mak16" evidence="6">
    <location>
        <begin position="8"/>
        <end position="108"/>
    </location>
</feature>
<evidence type="ECO:0000256" key="5">
    <source>
        <dbReference type="ARBA" id="ARBA00035330"/>
    </source>
</evidence>
<dbReference type="InterPro" id="IPR029004">
    <property type="entry name" value="Ribosomal_eL28/Mak16"/>
</dbReference>
<dbReference type="GO" id="GO:0006412">
    <property type="term" value="P:translation"/>
    <property type="evidence" value="ECO:0007669"/>
    <property type="project" value="InterPro"/>
</dbReference>
<dbReference type="InterPro" id="IPR002672">
    <property type="entry name" value="Ribosomal_eL28"/>
</dbReference>
<dbReference type="Gene3D" id="3.30.390.110">
    <property type="match status" value="1"/>
</dbReference>
<dbReference type="PANTHER" id="PTHR10544">
    <property type="entry name" value="60S RIBOSOMAL PROTEIN L28"/>
    <property type="match status" value="1"/>
</dbReference>
<dbReference type="GO" id="GO:1990904">
    <property type="term" value="C:ribonucleoprotein complex"/>
    <property type="evidence" value="ECO:0007669"/>
    <property type="project" value="UniProtKB-KW"/>
</dbReference>